<feature type="transmembrane region" description="Helical" evidence="8">
    <location>
        <begin position="153"/>
        <end position="171"/>
    </location>
</feature>
<feature type="transmembrane region" description="Helical" evidence="8">
    <location>
        <begin position="403"/>
        <end position="422"/>
    </location>
</feature>
<comment type="caution">
    <text evidence="9">The sequence shown here is derived from an EMBL/GenBank/DDBJ whole genome shotgun (WGS) entry which is preliminary data.</text>
</comment>
<feature type="transmembrane region" description="Helical" evidence="8">
    <location>
        <begin position="36"/>
        <end position="58"/>
    </location>
</feature>
<reference evidence="9 10" key="1">
    <citation type="journal article" date="2015" name="Microbiome">
        <title>Genomic resolution of linkages in carbon, nitrogen, and sulfur cycling among widespread estuary sediment bacteria.</title>
        <authorList>
            <person name="Baker B.J."/>
            <person name="Lazar C.S."/>
            <person name="Teske A.P."/>
            <person name="Dick G.J."/>
        </authorList>
    </citation>
    <scope>NUCLEOTIDE SEQUENCE [LARGE SCALE GENOMIC DNA]</scope>
    <source>
        <strain evidence="9">DG_54_3</strain>
    </source>
</reference>
<feature type="transmembrane region" description="Helical" evidence="8">
    <location>
        <begin position="178"/>
        <end position="195"/>
    </location>
</feature>
<evidence type="ECO:0008006" key="11">
    <source>
        <dbReference type="Google" id="ProtNLM"/>
    </source>
</evidence>
<keyword evidence="6 8" id="KW-0472">Membrane</keyword>
<dbReference type="Proteomes" id="UP000051861">
    <property type="component" value="Unassembled WGS sequence"/>
</dbReference>
<comment type="similarity">
    <text evidence="7">Belongs to the glycosyltransferase 87 family.</text>
</comment>
<feature type="transmembrane region" description="Helical" evidence="8">
    <location>
        <begin position="357"/>
        <end position="372"/>
    </location>
</feature>
<dbReference type="EMBL" id="LIZX01000011">
    <property type="protein sequence ID" value="KPJ69905.1"/>
    <property type="molecule type" value="Genomic_DNA"/>
</dbReference>
<evidence type="ECO:0000313" key="9">
    <source>
        <dbReference type="EMBL" id="KPJ69905.1"/>
    </source>
</evidence>
<evidence type="ECO:0000256" key="5">
    <source>
        <dbReference type="ARBA" id="ARBA00022989"/>
    </source>
</evidence>
<feature type="transmembrane region" description="Helical" evidence="8">
    <location>
        <begin position="379"/>
        <end position="397"/>
    </location>
</feature>
<evidence type="ECO:0000256" key="1">
    <source>
        <dbReference type="ARBA" id="ARBA00004651"/>
    </source>
</evidence>
<evidence type="ECO:0000256" key="6">
    <source>
        <dbReference type="ARBA" id="ARBA00023136"/>
    </source>
</evidence>
<feature type="transmembrane region" description="Helical" evidence="8">
    <location>
        <begin position="103"/>
        <end position="121"/>
    </location>
</feature>
<evidence type="ECO:0000256" key="3">
    <source>
        <dbReference type="ARBA" id="ARBA00022679"/>
    </source>
</evidence>
<dbReference type="GO" id="GO:0005886">
    <property type="term" value="C:plasma membrane"/>
    <property type="evidence" value="ECO:0007669"/>
    <property type="project" value="UniProtKB-SubCell"/>
</dbReference>
<gene>
    <name evidence="9" type="ORF">AMJ44_01760</name>
</gene>
<feature type="transmembrane region" description="Helical" evidence="8">
    <location>
        <begin position="334"/>
        <end position="351"/>
    </location>
</feature>
<evidence type="ECO:0000256" key="7">
    <source>
        <dbReference type="ARBA" id="ARBA00024033"/>
    </source>
</evidence>
<keyword evidence="2" id="KW-1003">Cell membrane</keyword>
<keyword evidence="5 8" id="KW-1133">Transmembrane helix</keyword>
<comment type="subcellular location">
    <subcellularLocation>
        <location evidence="1">Cell membrane</location>
        <topology evidence="1">Multi-pass membrane protein</topology>
    </subcellularLocation>
</comment>
<feature type="transmembrane region" description="Helical" evidence="8">
    <location>
        <begin position="305"/>
        <end position="322"/>
    </location>
</feature>
<dbReference type="AlphaFoldDB" id="A0A0S7Y567"/>
<evidence type="ECO:0000256" key="8">
    <source>
        <dbReference type="SAM" id="Phobius"/>
    </source>
</evidence>
<feature type="transmembrane region" description="Helical" evidence="8">
    <location>
        <begin position="201"/>
        <end position="226"/>
    </location>
</feature>
<protein>
    <recommendedName>
        <fullName evidence="11">DUF2029 domain-containing protein</fullName>
    </recommendedName>
</protein>
<keyword evidence="3" id="KW-0808">Transferase</keyword>
<name>A0A0S7Y567_UNCSA</name>
<sequence>MRHKSFKKVLKKKIEKEDIYIFIDRIIYSRFFKKKIFFVALTILFLIIFSFQTFPHFYDWDTDSPSFYTAAKGTLKQVNIYNQKEFQKLANSLFGKSVVVYPYLYWPILAQLYSPLTLLGYSSYSQFILIMNILLLFLSMYLIYSLLELKSRKTNLPLVFLYLTILVNNPLETTLHHGQVNILVFVLILLAVWLMKHNKEYASSLLLCLAVYLKIYPILFLVLFFLQKKYRYMVYSLINFIAIFLFSSFLFSLDSWLEFVKMGLGNLFYGTKPVFFFDYNAQWGNCSLNGFISQIFIKYDISRSYVMPIILLLLIVCFFLFKSKIKQLLKSKDLNLDISFIFPLSLIFSTISWNHHYIIMIFPLNFLFYKIISERKYNYLLPCLLFAFLILFHPLAGGFPFNQILLFSTVLFLGLLYLYHFARGSPNLGKEKKRPPQNS</sequence>
<accession>A0A0S7Y567</accession>
<organism evidence="9 10">
    <name type="scientific">candidate division WOR-1 bacterium DG_54_3</name>
    <dbReference type="NCBI Taxonomy" id="1703775"/>
    <lineage>
        <taxon>Bacteria</taxon>
        <taxon>Bacillati</taxon>
        <taxon>Saganbacteria</taxon>
    </lineage>
</organism>
<dbReference type="GO" id="GO:0016758">
    <property type="term" value="F:hexosyltransferase activity"/>
    <property type="evidence" value="ECO:0007669"/>
    <property type="project" value="InterPro"/>
</dbReference>
<keyword evidence="4 8" id="KW-0812">Transmembrane</keyword>
<feature type="transmembrane region" description="Helical" evidence="8">
    <location>
        <begin position="128"/>
        <end position="147"/>
    </location>
</feature>
<feature type="transmembrane region" description="Helical" evidence="8">
    <location>
        <begin position="233"/>
        <end position="253"/>
    </location>
</feature>
<evidence type="ECO:0000256" key="4">
    <source>
        <dbReference type="ARBA" id="ARBA00022692"/>
    </source>
</evidence>
<dbReference type="InterPro" id="IPR018584">
    <property type="entry name" value="GT87"/>
</dbReference>
<evidence type="ECO:0000313" key="10">
    <source>
        <dbReference type="Proteomes" id="UP000051861"/>
    </source>
</evidence>
<evidence type="ECO:0000256" key="2">
    <source>
        <dbReference type="ARBA" id="ARBA00022475"/>
    </source>
</evidence>
<dbReference type="Pfam" id="PF09594">
    <property type="entry name" value="GT87"/>
    <property type="match status" value="1"/>
</dbReference>
<proteinExistence type="inferred from homology"/>